<evidence type="ECO:0000256" key="9">
    <source>
        <dbReference type="ARBA" id="ARBA00022694"/>
    </source>
</evidence>
<evidence type="ECO:0000256" key="13">
    <source>
        <dbReference type="ARBA" id="ARBA00023157"/>
    </source>
</evidence>
<dbReference type="SUPFAM" id="SSF102114">
    <property type="entry name" value="Radical SAM enzymes"/>
    <property type="match status" value="1"/>
</dbReference>
<comment type="catalytic activity">
    <reaction evidence="14">
        <text>adenosine(2503) in 23S rRNA + 2 reduced [2Fe-2S]-[ferredoxin] + 2 S-adenosyl-L-methionine = 2-methyladenosine(2503) in 23S rRNA + 5'-deoxyadenosine + L-methionine + 2 oxidized [2Fe-2S]-[ferredoxin] + S-adenosyl-L-homocysteine</text>
        <dbReference type="Rhea" id="RHEA:42916"/>
        <dbReference type="Rhea" id="RHEA-COMP:10000"/>
        <dbReference type="Rhea" id="RHEA-COMP:10001"/>
        <dbReference type="Rhea" id="RHEA-COMP:10152"/>
        <dbReference type="Rhea" id="RHEA-COMP:10282"/>
        <dbReference type="ChEBI" id="CHEBI:17319"/>
        <dbReference type="ChEBI" id="CHEBI:33737"/>
        <dbReference type="ChEBI" id="CHEBI:33738"/>
        <dbReference type="ChEBI" id="CHEBI:57844"/>
        <dbReference type="ChEBI" id="CHEBI:57856"/>
        <dbReference type="ChEBI" id="CHEBI:59789"/>
        <dbReference type="ChEBI" id="CHEBI:74411"/>
        <dbReference type="ChEBI" id="CHEBI:74497"/>
        <dbReference type="EC" id="2.1.1.192"/>
    </reaction>
</comment>
<keyword evidence="9 14" id="KW-0819">tRNA processing</keyword>
<evidence type="ECO:0000256" key="10">
    <source>
        <dbReference type="ARBA" id="ARBA00022723"/>
    </source>
</evidence>
<comment type="catalytic activity">
    <reaction evidence="14">
        <text>adenosine(37) in tRNA + 2 reduced [2Fe-2S]-[ferredoxin] + 2 S-adenosyl-L-methionine = 2-methyladenosine(37) in tRNA + 5'-deoxyadenosine + L-methionine + 2 oxidized [2Fe-2S]-[ferredoxin] + S-adenosyl-L-homocysteine</text>
        <dbReference type="Rhea" id="RHEA:43332"/>
        <dbReference type="Rhea" id="RHEA-COMP:10000"/>
        <dbReference type="Rhea" id="RHEA-COMP:10001"/>
        <dbReference type="Rhea" id="RHEA-COMP:10162"/>
        <dbReference type="Rhea" id="RHEA-COMP:10485"/>
        <dbReference type="ChEBI" id="CHEBI:17319"/>
        <dbReference type="ChEBI" id="CHEBI:33737"/>
        <dbReference type="ChEBI" id="CHEBI:33738"/>
        <dbReference type="ChEBI" id="CHEBI:57844"/>
        <dbReference type="ChEBI" id="CHEBI:57856"/>
        <dbReference type="ChEBI" id="CHEBI:59789"/>
        <dbReference type="ChEBI" id="CHEBI:74411"/>
        <dbReference type="ChEBI" id="CHEBI:74497"/>
        <dbReference type="EC" id="2.1.1.192"/>
    </reaction>
</comment>
<evidence type="ECO:0000256" key="14">
    <source>
        <dbReference type="HAMAP-Rule" id="MF_01849"/>
    </source>
</evidence>
<evidence type="ECO:0000256" key="3">
    <source>
        <dbReference type="ARBA" id="ARBA00022485"/>
    </source>
</evidence>
<keyword evidence="10 14" id="KW-0479">Metal-binding</keyword>
<feature type="domain" description="Radical SAM core" evidence="15">
    <location>
        <begin position="109"/>
        <end position="341"/>
    </location>
</feature>
<keyword evidence="13 14" id="KW-1015">Disulfide bond</keyword>
<dbReference type="SFLD" id="SFLDS00029">
    <property type="entry name" value="Radical_SAM"/>
    <property type="match status" value="1"/>
</dbReference>
<gene>
    <name evidence="14 16" type="primary">rlmN</name>
    <name evidence="16" type="ORF">PPG34_12880</name>
</gene>
<keyword evidence="6 14" id="KW-0489">Methyltransferase</keyword>
<keyword evidence="8 14" id="KW-0949">S-adenosyl-L-methionine</keyword>
<dbReference type="Gene3D" id="1.10.150.530">
    <property type="match status" value="1"/>
</dbReference>
<feature type="active site" description="S-methylcysteine intermediate" evidence="14">
    <location>
        <position position="346"/>
    </location>
</feature>
<dbReference type="Pfam" id="PF04055">
    <property type="entry name" value="Radical_SAM"/>
    <property type="match status" value="1"/>
</dbReference>
<dbReference type="EMBL" id="JAQOUE010000001">
    <property type="protein sequence ID" value="MDT7043248.1"/>
    <property type="molecule type" value="Genomic_DNA"/>
</dbReference>
<keyword evidence="12 14" id="KW-0411">Iron-sulfur</keyword>
<comment type="function">
    <text evidence="14">Specifically methylates position 2 of adenine 2503 in 23S rRNA and position 2 of adenine 37 in tRNAs.</text>
</comment>
<organism evidence="16 17">
    <name type="scientific">Candidatus Nitronereus thalassa</name>
    <dbReference type="NCBI Taxonomy" id="3020898"/>
    <lineage>
        <taxon>Bacteria</taxon>
        <taxon>Pseudomonadati</taxon>
        <taxon>Nitrospirota</taxon>
        <taxon>Nitrospiria</taxon>
        <taxon>Nitrospirales</taxon>
        <taxon>Nitrospiraceae</taxon>
        <taxon>Candidatus Nitronereus</taxon>
    </lineage>
</organism>
<dbReference type="NCBIfam" id="TIGR00048">
    <property type="entry name" value="rRNA_mod_RlmN"/>
    <property type="match status" value="1"/>
</dbReference>
<dbReference type="InterPro" id="IPR007197">
    <property type="entry name" value="rSAM"/>
</dbReference>
<dbReference type="SFLD" id="SFLDF00275">
    <property type="entry name" value="adenosine_C2_methyltransferase"/>
    <property type="match status" value="1"/>
</dbReference>
<protein>
    <recommendedName>
        <fullName evidence="14">Probable dual-specificity RNA methyltransferase RlmN</fullName>
        <ecNumber evidence="14">2.1.1.192</ecNumber>
    </recommendedName>
    <alternativeName>
        <fullName evidence="14">23S rRNA (adenine(2503)-C(2))-methyltransferase</fullName>
    </alternativeName>
    <alternativeName>
        <fullName evidence="14">23S rRNA m2A2503 methyltransferase</fullName>
    </alternativeName>
    <alternativeName>
        <fullName evidence="14">Ribosomal RNA large subunit methyltransferase N</fullName>
    </alternativeName>
    <alternativeName>
        <fullName evidence="14">tRNA (adenine(37)-C(2))-methyltransferase</fullName>
    </alternativeName>
    <alternativeName>
        <fullName evidence="14">tRNA m2A37 methyltransferase</fullName>
    </alternativeName>
</protein>
<feature type="binding site" evidence="14">
    <location>
        <position position="123"/>
    </location>
    <ligand>
        <name>[4Fe-4S] cluster</name>
        <dbReference type="ChEBI" id="CHEBI:49883"/>
        <note>4Fe-4S-S-AdoMet</note>
    </ligand>
</feature>
<evidence type="ECO:0000256" key="12">
    <source>
        <dbReference type="ARBA" id="ARBA00023014"/>
    </source>
</evidence>
<reference evidence="16 17" key="1">
    <citation type="journal article" date="2023" name="ISME J.">
        <title>Cultivation and genomic characterization of novel and ubiquitous marine nitrite-oxidizing bacteria from the Nitrospirales.</title>
        <authorList>
            <person name="Mueller A.J."/>
            <person name="Daebeler A."/>
            <person name="Herbold C.W."/>
            <person name="Kirkegaard R.H."/>
            <person name="Daims H."/>
        </authorList>
    </citation>
    <scope>NUCLEOTIDE SEQUENCE [LARGE SCALE GENOMIC DNA]</scope>
    <source>
        <strain evidence="16 17">EB</strain>
    </source>
</reference>
<dbReference type="EC" id="2.1.1.192" evidence="14"/>
<keyword evidence="3 14" id="KW-0004">4Fe-4S</keyword>
<dbReference type="HAMAP" id="MF_01849">
    <property type="entry name" value="RNA_methyltr_RlmN"/>
    <property type="match status" value="1"/>
</dbReference>
<sequence>MKPSQNLPMMENSRLNLLAMNAQEIEALVGKFGWPFFKTKQILQWVYQHRTRAIESMSNLSKKDRHQLQAVADIGRAPIPTVTESWDGTRKLLFSLENGLMIESVLIPESTRLTLCISTQVGCTVDCGFCLTGQMGLKRNLKAHEIVDQVMTAQDLLHDGQRITSLVFMGMGEPLANIEAVTEAVSRITNTQWGLGIPPRRITISTAGLAPRLQSMAGLGVNLAISLNATTNKQRDYLMPMVNKLHPLPELLQACRNYPLDPGRRLTFEYVLLRGENDSPEDANRLIQLLRGIRCKINLIPFNEFPGSAFRRPSDAAIQEFQNILRHAHYDVFLRKSRGRDILGACGQLGNLLHEVASPIIRQGVI</sequence>
<dbReference type="PIRSF" id="PIRSF006004">
    <property type="entry name" value="CHP00048"/>
    <property type="match status" value="1"/>
</dbReference>
<comment type="caution">
    <text evidence="14">Lacks conserved residue(s) required for the propagation of feature annotation.</text>
</comment>
<dbReference type="GO" id="GO:0032259">
    <property type="term" value="P:methylation"/>
    <property type="evidence" value="ECO:0007669"/>
    <property type="project" value="UniProtKB-KW"/>
</dbReference>
<proteinExistence type="inferred from homology"/>
<dbReference type="SFLD" id="SFLDG01062">
    <property type="entry name" value="methyltransferase_(Class_A)"/>
    <property type="match status" value="1"/>
</dbReference>
<dbReference type="InterPro" id="IPR048641">
    <property type="entry name" value="RlmN_N"/>
</dbReference>
<evidence type="ECO:0000313" key="17">
    <source>
        <dbReference type="Proteomes" id="UP001250932"/>
    </source>
</evidence>
<dbReference type="PANTHER" id="PTHR30544">
    <property type="entry name" value="23S RRNA METHYLTRANSFERASE"/>
    <property type="match status" value="1"/>
</dbReference>
<feature type="binding site" evidence="14">
    <location>
        <begin position="226"/>
        <end position="228"/>
    </location>
    <ligand>
        <name>S-adenosyl-L-methionine</name>
        <dbReference type="ChEBI" id="CHEBI:59789"/>
    </ligand>
</feature>
<feature type="binding site" evidence="14">
    <location>
        <begin position="172"/>
        <end position="173"/>
    </location>
    <ligand>
        <name>S-adenosyl-L-methionine</name>
        <dbReference type="ChEBI" id="CHEBI:59789"/>
    </ligand>
</feature>
<feature type="binding site" evidence="14">
    <location>
        <position position="130"/>
    </location>
    <ligand>
        <name>[4Fe-4S] cluster</name>
        <dbReference type="ChEBI" id="CHEBI:49883"/>
        <note>4Fe-4S-S-AdoMet</note>
    </ligand>
</feature>
<evidence type="ECO:0000313" key="16">
    <source>
        <dbReference type="EMBL" id="MDT7043248.1"/>
    </source>
</evidence>
<dbReference type="Gene3D" id="3.20.20.70">
    <property type="entry name" value="Aldolase class I"/>
    <property type="match status" value="1"/>
</dbReference>
<dbReference type="GO" id="GO:0008168">
    <property type="term" value="F:methyltransferase activity"/>
    <property type="evidence" value="ECO:0007669"/>
    <property type="project" value="UniProtKB-KW"/>
</dbReference>
<keyword evidence="4 14" id="KW-0963">Cytoplasm</keyword>
<comment type="miscellaneous">
    <text evidence="14">Reaction proceeds by a ping-pong mechanism involving intermediate methylation of a conserved cysteine residue.</text>
</comment>
<feature type="binding site" evidence="14">
    <location>
        <position position="127"/>
    </location>
    <ligand>
        <name>[4Fe-4S] cluster</name>
        <dbReference type="ChEBI" id="CHEBI:49883"/>
        <note>4Fe-4S-S-AdoMet</note>
    </ligand>
</feature>
<comment type="similarity">
    <text evidence="2 14">Belongs to the radical SAM superfamily. RlmN family.</text>
</comment>
<feature type="active site" description="Proton acceptor" evidence="14">
    <location>
        <position position="103"/>
    </location>
</feature>
<dbReference type="PANTHER" id="PTHR30544:SF5">
    <property type="entry name" value="RADICAL SAM CORE DOMAIN-CONTAINING PROTEIN"/>
    <property type="match status" value="1"/>
</dbReference>
<dbReference type="CDD" id="cd01335">
    <property type="entry name" value="Radical_SAM"/>
    <property type="match status" value="1"/>
</dbReference>
<dbReference type="Pfam" id="PF21016">
    <property type="entry name" value="RlmN_N"/>
    <property type="match status" value="1"/>
</dbReference>
<evidence type="ECO:0000256" key="6">
    <source>
        <dbReference type="ARBA" id="ARBA00022603"/>
    </source>
</evidence>
<dbReference type="PROSITE" id="PS51918">
    <property type="entry name" value="RADICAL_SAM"/>
    <property type="match status" value="1"/>
</dbReference>
<comment type="subcellular location">
    <subcellularLocation>
        <location evidence="1 14">Cytoplasm</location>
    </subcellularLocation>
</comment>
<dbReference type="Proteomes" id="UP001250932">
    <property type="component" value="Unassembled WGS sequence"/>
</dbReference>
<evidence type="ECO:0000259" key="15">
    <source>
        <dbReference type="PROSITE" id="PS51918"/>
    </source>
</evidence>
<accession>A0ABU3KA23</accession>
<dbReference type="RefSeq" id="WP_313833782.1">
    <property type="nucleotide sequence ID" value="NZ_JAQOUE010000001.1"/>
</dbReference>
<evidence type="ECO:0000256" key="8">
    <source>
        <dbReference type="ARBA" id="ARBA00022691"/>
    </source>
</evidence>
<dbReference type="InterPro" id="IPR004383">
    <property type="entry name" value="rRNA_lsu_MTrfase_RlmN/Cfr"/>
</dbReference>
<evidence type="ECO:0000256" key="5">
    <source>
        <dbReference type="ARBA" id="ARBA00022552"/>
    </source>
</evidence>
<dbReference type="InterPro" id="IPR013785">
    <property type="entry name" value="Aldolase_TIM"/>
</dbReference>
<evidence type="ECO:0000256" key="7">
    <source>
        <dbReference type="ARBA" id="ARBA00022679"/>
    </source>
</evidence>
<keyword evidence="11 14" id="KW-0408">Iron</keyword>
<evidence type="ECO:0000256" key="4">
    <source>
        <dbReference type="ARBA" id="ARBA00022490"/>
    </source>
</evidence>
<comment type="caution">
    <text evidence="16">The sequence shown here is derived from an EMBL/GenBank/DDBJ whole genome shotgun (WGS) entry which is preliminary data.</text>
</comment>
<dbReference type="InterPro" id="IPR027492">
    <property type="entry name" value="RNA_MTrfase_RlmN"/>
</dbReference>
<keyword evidence="5 14" id="KW-0698">rRNA processing</keyword>
<keyword evidence="17" id="KW-1185">Reference proteome</keyword>
<evidence type="ECO:0000256" key="1">
    <source>
        <dbReference type="ARBA" id="ARBA00004496"/>
    </source>
</evidence>
<feature type="binding site" evidence="14">
    <location>
        <position position="303"/>
    </location>
    <ligand>
        <name>S-adenosyl-L-methionine</name>
        <dbReference type="ChEBI" id="CHEBI:59789"/>
    </ligand>
</feature>
<feature type="binding site" evidence="14">
    <location>
        <position position="205"/>
    </location>
    <ligand>
        <name>S-adenosyl-L-methionine</name>
        <dbReference type="ChEBI" id="CHEBI:59789"/>
    </ligand>
</feature>
<comment type="cofactor">
    <cofactor evidence="14">
        <name>[4Fe-4S] cluster</name>
        <dbReference type="ChEBI" id="CHEBI:49883"/>
    </cofactor>
    <text evidence="14">Binds 1 [4Fe-4S] cluster. The cluster is coordinated with 3 cysteines and an exchangeable S-adenosyl-L-methionine.</text>
</comment>
<evidence type="ECO:0000256" key="11">
    <source>
        <dbReference type="ARBA" id="ARBA00023004"/>
    </source>
</evidence>
<keyword evidence="7 14" id="KW-0808">Transferase</keyword>
<name>A0ABU3KA23_9BACT</name>
<dbReference type="InterPro" id="IPR040072">
    <property type="entry name" value="Methyltransferase_A"/>
</dbReference>
<evidence type="ECO:0000256" key="2">
    <source>
        <dbReference type="ARBA" id="ARBA00007544"/>
    </source>
</evidence>
<dbReference type="InterPro" id="IPR058240">
    <property type="entry name" value="rSAM_sf"/>
</dbReference>